<feature type="domain" description="TonB-dependent receptor plug" evidence="15">
    <location>
        <begin position="57"/>
        <end position="164"/>
    </location>
</feature>
<sequence>MSRTATARGLSLGTAVIALLAAPSIVYAQEAPQAAQADDDNMYGAIIVTAQKRAAKINDVPMSITAASGDQLTKLGVTDATQLTKVVPGFTYNESAYGTPVFTIRGVGFQETSLGASPTVSSYIDEVPVPFPAETLGLALDLERLEVLKGPQGTLFGSNSTGGALNYIAGKPTSKLSAGFDGSFGSFNTLDLQGHVAAPLGETLGIRIAGRYTRGDGWQKSQTRPGDRLGSKDFLQGRFLLVWEPTSNWRTTLNLTAQRDHSESVAPQYYQFVALNDGPLIPDGFRNFPRAPQDNRVSDWDPGVSFRRNNRFYLGSLRNEIDLGEAAHITSITAFERFRRFQPVEGDGTPFNDYRAESFGKINTFYQELRLDGKIGALSYIVGGNYEYDYVDDNTVQYYTQSSSASVFGIPLGPTRPNTQQRLRTYGVFANVDYEINDQFTAHGAVRFTQANRQLLYGCGQDIDGSWGLVSQAIQAYIHTLRGEPATSTPVPVGGCGTINLANVQPEGARDKLNENNISWRAGLDYKPSRDVLLYLNASRGYKAGSFPTLAAATTRQFEPVVQESVLAFEAGAKITAAGGRVQANGAVFYYDYTNKQVLGRIPDIAFGPLPALVNVPKSRIWGAELDLTLNPVDGLRLRPAVTYINSRIGDGFVNFDSFGVQGDFGGEPFAYTPKWQANVDAEYSFPVNEGLDAFIGGNMLYYGKTNGAFGQFPSLDIDAYTTFDARVGVNAHDDKWRFQVWARNLTDKYYWTSAFRVNDSINRYPGNPRTFGATLSFRY</sequence>
<gene>
    <name evidence="16" type="ORF">HHL27_16340</name>
</gene>
<dbReference type="InterPro" id="IPR039426">
    <property type="entry name" value="TonB-dep_rcpt-like"/>
</dbReference>
<dbReference type="CDD" id="cd01347">
    <property type="entry name" value="ligand_gated_channel"/>
    <property type="match status" value="1"/>
</dbReference>
<dbReference type="InterPro" id="IPR036942">
    <property type="entry name" value="Beta-barrel_TonB_sf"/>
</dbReference>
<evidence type="ECO:0000256" key="4">
    <source>
        <dbReference type="ARBA" id="ARBA00022496"/>
    </source>
</evidence>
<keyword evidence="4" id="KW-0410">Iron transport</keyword>
<evidence type="ECO:0000256" key="5">
    <source>
        <dbReference type="ARBA" id="ARBA00022692"/>
    </source>
</evidence>
<keyword evidence="7" id="KW-0406">Ion transport</keyword>
<keyword evidence="2 11" id="KW-0813">Transport</keyword>
<evidence type="ECO:0000256" key="3">
    <source>
        <dbReference type="ARBA" id="ARBA00022452"/>
    </source>
</evidence>
<evidence type="ECO:0000313" key="17">
    <source>
        <dbReference type="Proteomes" id="UP000583556"/>
    </source>
</evidence>
<dbReference type="InterPro" id="IPR012910">
    <property type="entry name" value="Plug_dom"/>
</dbReference>
<keyword evidence="8 12" id="KW-0798">TonB box</keyword>
<dbReference type="Pfam" id="PF00593">
    <property type="entry name" value="TonB_dep_Rec_b-barrel"/>
    <property type="match status" value="1"/>
</dbReference>
<evidence type="ECO:0000256" key="7">
    <source>
        <dbReference type="ARBA" id="ARBA00023065"/>
    </source>
</evidence>
<keyword evidence="16" id="KW-0675">Receptor</keyword>
<comment type="similarity">
    <text evidence="11 12">Belongs to the TonB-dependent receptor family.</text>
</comment>
<feature type="chain" id="PRO_5031030337" evidence="13">
    <location>
        <begin position="29"/>
        <end position="780"/>
    </location>
</feature>
<dbReference type="EMBL" id="JABBGM010000008">
    <property type="protein sequence ID" value="NML95245.1"/>
    <property type="molecule type" value="Genomic_DNA"/>
</dbReference>
<keyword evidence="13" id="KW-0732">Signal</keyword>
<dbReference type="GO" id="GO:0006826">
    <property type="term" value="P:iron ion transport"/>
    <property type="evidence" value="ECO:0007669"/>
    <property type="project" value="UniProtKB-KW"/>
</dbReference>
<name>A0A7Y0BS08_9SPHN</name>
<keyword evidence="10 11" id="KW-0998">Cell outer membrane</keyword>
<evidence type="ECO:0000259" key="14">
    <source>
        <dbReference type="Pfam" id="PF00593"/>
    </source>
</evidence>
<evidence type="ECO:0000256" key="1">
    <source>
        <dbReference type="ARBA" id="ARBA00004571"/>
    </source>
</evidence>
<evidence type="ECO:0000256" key="2">
    <source>
        <dbReference type="ARBA" id="ARBA00022448"/>
    </source>
</evidence>
<evidence type="ECO:0000256" key="12">
    <source>
        <dbReference type="RuleBase" id="RU003357"/>
    </source>
</evidence>
<proteinExistence type="inferred from homology"/>
<feature type="signal peptide" evidence="13">
    <location>
        <begin position="1"/>
        <end position="28"/>
    </location>
</feature>
<dbReference type="Pfam" id="PF07715">
    <property type="entry name" value="Plug"/>
    <property type="match status" value="1"/>
</dbReference>
<organism evidence="16 17">
    <name type="scientific">Novosphingobium olei</name>
    <dbReference type="NCBI Taxonomy" id="2728851"/>
    <lineage>
        <taxon>Bacteria</taxon>
        <taxon>Pseudomonadati</taxon>
        <taxon>Pseudomonadota</taxon>
        <taxon>Alphaproteobacteria</taxon>
        <taxon>Sphingomonadales</taxon>
        <taxon>Sphingomonadaceae</taxon>
        <taxon>Novosphingobium</taxon>
    </lineage>
</organism>
<evidence type="ECO:0000256" key="11">
    <source>
        <dbReference type="PROSITE-ProRule" id="PRU01360"/>
    </source>
</evidence>
<feature type="domain" description="TonB-dependent receptor-like beta-barrel" evidence="14">
    <location>
        <begin position="249"/>
        <end position="746"/>
    </location>
</feature>
<comment type="caution">
    <text evidence="16">The sequence shown here is derived from an EMBL/GenBank/DDBJ whole genome shotgun (WGS) entry which is preliminary data.</text>
</comment>
<dbReference type="PANTHER" id="PTHR32552">
    <property type="entry name" value="FERRICHROME IRON RECEPTOR-RELATED"/>
    <property type="match status" value="1"/>
</dbReference>
<evidence type="ECO:0000259" key="15">
    <source>
        <dbReference type="Pfam" id="PF07715"/>
    </source>
</evidence>
<keyword evidence="6" id="KW-0408">Iron</keyword>
<dbReference type="PROSITE" id="PS52016">
    <property type="entry name" value="TONB_DEPENDENT_REC_3"/>
    <property type="match status" value="1"/>
</dbReference>
<dbReference type="RefSeq" id="WP_169494456.1">
    <property type="nucleotide sequence ID" value="NZ_JABBGM010000008.1"/>
</dbReference>
<dbReference type="PANTHER" id="PTHR32552:SF81">
    <property type="entry name" value="TONB-DEPENDENT OUTER MEMBRANE RECEPTOR"/>
    <property type="match status" value="1"/>
</dbReference>
<dbReference type="InterPro" id="IPR000531">
    <property type="entry name" value="Beta-barrel_TonB"/>
</dbReference>
<reference evidence="16 17" key="1">
    <citation type="submission" date="2020-04" db="EMBL/GenBank/DDBJ databases">
        <title>Novosphingobium sp. TW-4 isolated from soil.</title>
        <authorList>
            <person name="Dahal R.H."/>
            <person name="Chaudhary D.K."/>
        </authorList>
    </citation>
    <scope>NUCLEOTIDE SEQUENCE [LARGE SCALE GENOMIC DNA]</scope>
    <source>
        <strain evidence="16 17">TW-4</strain>
    </source>
</reference>
<evidence type="ECO:0000256" key="9">
    <source>
        <dbReference type="ARBA" id="ARBA00023136"/>
    </source>
</evidence>
<evidence type="ECO:0000256" key="10">
    <source>
        <dbReference type="ARBA" id="ARBA00023237"/>
    </source>
</evidence>
<evidence type="ECO:0000256" key="8">
    <source>
        <dbReference type="ARBA" id="ARBA00023077"/>
    </source>
</evidence>
<dbReference type="Gene3D" id="2.40.170.20">
    <property type="entry name" value="TonB-dependent receptor, beta-barrel domain"/>
    <property type="match status" value="1"/>
</dbReference>
<keyword evidence="9 11" id="KW-0472">Membrane</keyword>
<keyword evidence="5 11" id="KW-0812">Transmembrane</keyword>
<evidence type="ECO:0000313" key="16">
    <source>
        <dbReference type="EMBL" id="NML95245.1"/>
    </source>
</evidence>
<evidence type="ECO:0000256" key="6">
    <source>
        <dbReference type="ARBA" id="ARBA00023004"/>
    </source>
</evidence>
<dbReference type="Proteomes" id="UP000583556">
    <property type="component" value="Unassembled WGS sequence"/>
</dbReference>
<dbReference type="AlphaFoldDB" id="A0A7Y0BS08"/>
<protein>
    <submittedName>
        <fullName evidence="16">TonB-dependent receptor</fullName>
    </submittedName>
</protein>
<keyword evidence="3 11" id="KW-1134">Transmembrane beta strand</keyword>
<dbReference type="SUPFAM" id="SSF56935">
    <property type="entry name" value="Porins"/>
    <property type="match status" value="1"/>
</dbReference>
<keyword evidence="17" id="KW-1185">Reference proteome</keyword>
<comment type="subcellular location">
    <subcellularLocation>
        <location evidence="1 11">Cell outer membrane</location>
        <topology evidence="1 11">Multi-pass membrane protein</topology>
    </subcellularLocation>
</comment>
<evidence type="ECO:0000256" key="13">
    <source>
        <dbReference type="SAM" id="SignalP"/>
    </source>
</evidence>
<accession>A0A7Y0BS08</accession>
<dbReference type="GO" id="GO:0009279">
    <property type="term" value="C:cell outer membrane"/>
    <property type="evidence" value="ECO:0007669"/>
    <property type="project" value="UniProtKB-SubCell"/>
</dbReference>